<organism evidence="8 9">
    <name type="scientific">Defluviitalea saccharophila</name>
    <dbReference type="NCBI Taxonomy" id="879970"/>
    <lineage>
        <taxon>Bacteria</taxon>
        <taxon>Bacillati</taxon>
        <taxon>Bacillota</taxon>
        <taxon>Clostridia</taxon>
        <taxon>Lachnospirales</taxon>
        <taxon>Defluviitaleaceae</taxon>
        <taxon>Defluviitalea</taxon>
    </lineage>
</organism>
<gene>
    <name evidence="6" type="primary">tpiA</name>
    <name evidence="8" type="ORF">QBE51_09125</name>
</gene>
<evidence type="ECO:0000256" key="1">
    <source>
        <dbReference type="ARBA" id="ARBA00007422"/>
    </source>
</evidence>
<comment type="pathway">
    <text evidence="6 7">Carbohydrate degradation; glycolysis; D-glyceraldehyde 3-phosphate from glycerone phosphate: step 1/1.</text>
</comment>
<dbReference type="NCBIfam" id="NF000722">
    <property type="entry name" value="PRK00042.2-1"/>
    <property type="match status" value="1"/>
</dbReference>
<evidence type="ECO:0000313" key="8">
    <source>
        <dbReference type="EMBL" id="WZL68978.1"/>
    </source>
</evidence>
<keyword evidence="9" id="KW-1185">Reference proteome</keyword>
<feature type="active site" description="Proton acceptor" evidence="6">
    <location>
        <position position="167"/>
    </location>
</feature>
<dbReference type="GO" id="GO:0004807">
    <property type="term" value="F:triose-phosphate isomerase activity"/>
    <property type="evidence" value="ECO:0007669"/>
    <property type="project" value="UniProtKB-EC"/>
</dbReference>
<dbReference type="InterPro" id="IPR020861">
    <property type="entry name" value="Triosephosphate_isomerase_AS"/>
</dbReference>
<keyword evidence="4 6" id="KW-0324">Glycolysis</keyword>
<comment type="subunit">
    <text evidence="6 7">Homodimer.</text>
</comment>
<comment type="catalytic activity">
    <reaction evidence="6 7">
        <text>D-glyceraldehyde 3-phosphate = dihydroxyacetone phosphate</text>
        <dbReference type="Rhea" id="RHEA:18585"/>
        <dbReference type="ChEBI" id="CHEBI:57642"/>
        <dbReference type="ChEBI" id="CHEBI:59776"/>
        <dbReference type="EC" id="5.3.1.1"/>
    </reaction>
</comment>
<keyword evidence="5 6" id="KW-0413">Isomerase</keyword>
<evidence type="ECO:0000256" key="7">
    <source>
        <dbReference type="RuleBase" id="RU363013"/>
    </source>
</evidence>
<feature type="binding site" evidence="6">
    <location>
        <begin position="9"/>
        <end position="11"/>
    </location>
    <ligand>
        <name>substrate</name>
    </ligand>
</feature>
<dbReference type="SUPFAM" id="SSF51351">
    <property type="entry name" value="Triosephosphate isomerase (TIM)"/>
    <property type="match status" value="1"/>
</dbReference>
<comment type="subcellular location">
    <subcellularLocation>
        <location evidence="6 7">Cytoplasm</location>
    </subcellularLocation>
</comment>
<reference evidence="8 9" key="1">
    <citation type="submission" date="2023-03" db="EMBL/GenBank/DDBJ databases">
        <title>Novel Species.</title>
        <authorList>
            <person name="Ma S."/>
        </authorList>
    </citation>
    <scope>NUCLEOTIDE SEQUENCE [LARGE SCALE GENOMIC DNA]</scope>
    <source>
        <strain evidence="8 9">LIND6LT2</strain>
    </source>
</reference>
<dbReference type="Pfam" id="PF00121">
    <property type="entry name" value="TIM"/>
    <property type="match status" value="1"/>
</dbReference>
<dbReference type="CDD" id="cd00311">
    <property type="entry name" value="TIM"/>
    <property type="match status" value="1"/>
</dbReference>
<comment type="similarity">
    <text evidence="1 6 7">Belongs to the triosephosphate isomerase family.</text>
</comment>
<keyword evidence="3 6" id="KW-0963">Cytoplasm</keyword>
<dbReference type="InterPro" id="IPR035990">
    <property type="entry name" value="TIM_sf"/>
</dbReference>
<dbReference type="NCBIfam" id="TIGR00419">
    <property type="entry name" value="tim"/>
    <property type="match status" value="1"/>
</dbReference>
<dbReference type="PANTHER" id="PTHR21139">
    <property type="entry name" value="TRIOSEPHOSPHATE ISOMERASE"/>
    <property type="match status" value="1"/>
</dbReference>
<dbReference type="PROSITE" id="PS51440">
    <property type="entry name" value="TIM_2"/>
    <property type="match status" value="1"/>
</dbReference>
<dbReference type="InterPro" id="IPR022896">
    <property type="entry name" value="TrioseP_Isoase_bac/euk"/>
</dbReference>
<feature type="active site" description="Electrophile" evidence="6">
    <location>
        <position position="95"/>
    </location>
</feature>
<name>A0ABZ2Y534_9FIRM</name>
<evidence type="ECO:0000256" key="6">
    <source>
        <dbReference type="HAMAP-Rule" id="MF_00147"/>
    </source>
</evidence>
<accession>A0ABZ2Y534</accession>
<keyword evidence="2 6" id="KW-0312">Gluconeogenesis</keyword>
<evidence type="ECO:0000256" key="2">
    <source>
        <dbReference type="ARBA" id="ARBA00022432"/>
    </source>
</evidence>
<proteinExistence type="inferred from homology"/>
<dbReference type="InterPro" id="IPR000652">
    <property type="entry name" value="Triosephosphate_isomerase"/>
</dbReference>
<dbReference type="InterPro" id="IPR013785">
    <property type="entry name" value="Aldolase_TIM"/>
</dbReference>
<dbReference type="Gene3D" id="3.20.20.70">
    <property type="entry name" value="Aldolase class I"/>
    <property type="match status" value="1"/>
</dbReference>
<feature type="binding site" evidence="6">
    <location>
        <position position="173"/>
    </location>
    <ligand>
        <name>substrate</name>
    </ligand>
</feature>
<comment type="pathway">
    <text evidence="6 7">Carbohydrate biosynthesis; gluconeogenesis.</text>
</comment>
<sequence>MKKLLLGTNWKMHKTEEEALSYTSSLIELTKELKEFQIFIIPPYTDLKAVKKLVKNSEILLGAQNMHWEEEGAFTGEISPKMLKEIGIDIIEIGHSERRQYYNETDYTVNKKVLSALKYGFIPLICVGEKIEEKEYGVTSEVIARQIKIALHNVSEEDAKKVWIAYEPVWAIGENGIPASPDYAGRVHTLIYNVLREMYNDEIVKGIPILYGGSVNHDNAVPLYHQPHIDGLFIGRSAWDAKSFRKIMDLILESRSKENKE</sequence>
<dbReference type="EMBL" id="CP121687">
    <property type="protein sequence ID" value="WZL68978.1"/>
    <property type="molecule type" value="Genomic_DNA"/>
</dbReference>
<evidence type="ECO:0000256" key="3">
    <source>
        <dbReference type="ARBA" id="ARBA00022490"/>
    </source>
</evidence>
<dbReference type="EC" id="5.3.1.1" evidence="6 7"/>
<comment type="function">
    <text evidence="6">Involved in the gluconeogenesis. Catalyzes stereospecifically the conversion of dihydroxyacetone phosphate (DHAP) to D-glyceraldehyde-3-phosphate (G3P).</text>
</comment>
<protein>
    <recommendedName>
        <fullName evidence="6 7">Triosephosphate isomerase</fullName>
        <shortName evidence="6">TIM</shortName>
        <shortName evidence="6">TPI</shortName>
        <ecNumber evidence="6 7">5.3.1.1</ecNumber>
    </recommendedName>
    <alternativeName>
        <fullName evidence="6">Triose-phosphate isomerase</fullName>
    </alternativeName>
</protein>
<evidence type="ECO:0000256" key="5">
    <source>
        <dbReference type="ARBA" id="ARBA00023235"/>
    </source>
</evidence>
<dbReference type="PROSITE" id="PS00171">
    <property type="entry name" value="TIM_1"/>
    <property type="match status" value="1"/>
</dbReference>
<evidence type="ECO:0000256" key="4">
    <source>
        <dbReference type="ARBA" id="ARBA00023152"/>
    </source>
</evidence>
<evidence type="ECO:0000313" key="9">
    <source>
        <dbReference type="Proteomes" id="UP001486565"/>
    </source>
</evidence>
<dbReference type="Proteomes" id="UP001486565">
    <property type="component" value="Chromosome"/>
</dbReference>
<feature type="binding site" evidence="6">
    <location>
        <position position="214"/>
    </location>
    <ligand>
        <name>substrate</name>
    </ligand>
</feature>
<dbReference type="PANTHER" id="PTHR21139:SF42">
    <property type="entry name" value="TRIOSEPHOSPHATE ISOMERASE"/>
    <property type="match status" value="1"/>
</dbReference>
<dbReference type="HAMAP" id="MF_00147_B">
    <property type="entry name" value="TIM_B"/>
    <property type="match status" value="1"/>
</dbReference>
<dbReference type="RefSeq" id="WP_341875982.1">
    <property type="nucleotide sequence ID" value="NZ_CP121687.1"/>
</dbReference>
<comment type="caution">
    <text evidence="6">Lacks conserved residue(s) required for the propagation of feature annotation.</text>
</comment>